<keyword evidence="3 5" id="KW-0159">Chromosome partition</keyword>
<evidence type="ECO:0000313" key="7">
    <source>
        <dbReference type="Proteomes" id="UP001460679"/>
    </source>
</evidence>
<keyword evidence="7" id="KW-1185">Reference proteome</keyword>
<dbReference type="InterPro" id="IPR005234">
    <property type="entry name" value="ScpB_csome_segregation"/>
</dbReference>
<dbReference type="NCBIfam" id="TIGR00281">
    <property type="entry name" value="SMC-Scp complex subunit ScpB"/>
    <property type="match status" value="1"/>
</dbReference>
<evidence type="ECO:0000256" key="2">
    <source>
        <dbReference type="ARBA" id="ARBA00022618"/>
    </source>
</evidence>
<protein>
    <recommendedName>
        <fullName evidence="5">Segregation and condensation protein B</fullName>
    </recommendedName>
</protein>
<evidence type="ECO:0000256" key="1">
    <source>
        <dbReference type="ARBA" id="ARBA00022490"/>
    </source>
</evidence>
<dbReference type="PANTHER" id="PTHR34298:SF2">
    <property type="entry name" value="SEGREGATION AND CONDENSATION PROTEIN B"/>
    <property type="match status" value="1"/>
</dbReference>
<dbReference type="HAMAP" id="MF_01804">
    <property type="entry name" value="ScpB"/>
    <property type="match status" value="1"/>
</dbReference>
<evidence type="ECO:0000256" key="4">
    <source>
        <dbReference type="ARBA" id="ARBA00023306"/>
    </source>
</evidence>
<dbReference type="Proteomes" id="UP001460679">
    <property type="component" value="Chromosome"/>
</dbReference>
<keyword evidence="4 5" id="KW-0131">Cell cycle</keyword>
<comment type="subcellular location">
    <subcellularLocation>
        <location evidence="5">Cytoplasm</location>
    </subcellularLocation>
    <text evidence="5">Associated with two foci at the outer edges of the nucleoid region in young cells, and at four foci within both cell halves in older cells.</text>
</comment>
<accession>A0ABZ2RNU4</accession>
<dbReference type="Gene3D" id="1.10.10.10">
    <property type="entry name" value="Winged helix-like DNA-binding domain superfamily/Winged helix DNA-binding domain"/>
    <property type="match status" value="2"/>
</dbReference>
<evidence type="ECO:0000256" key="3">
    <source>
        <dbReference type="ARBA" id="ARBA00022829"/>
    </source>
</evidence>
<name>A0ABZ2RNU4_9BACT</name>
<organism evidence="6 7">
    <name type="scientific">[Mycoplasma] gypis</name>
    <dbReference type="NCBI Taxonomy" id="92404"/>
    <lineage>
        <taxon>Bacteria</taxon>
        <taxon>Bacillati</taxon>
        <taxon>Mycoplasmatota</taxon>
        <taxon>Mycoplasmoidales</taxon>
        <taxon>Metamycoplasmataceae</taxon>
        <taxon>Metamycoplasma</taxon>
    </lineage>
</organism>
<keyword evidence="1 5" id="KW-0963">Cytoplasm</keyword>
<comment type="function">
    <text evidence="5">Participates in chromosomal partition during cell division. May act via the formation of a condensin-like complex containing Smc and ScpA that pull DNA away from mid-cell into both cell halves.</text>
</comment>
<dbReference type="Pfam" id="PF04079">
    <property type="entry name" value="SMC_ScpB"/>
    <property type="match status" value="1"/>
</dbReference>
<dbReference type="InterPro" id="IPR036390">
    <property type="entry name" value="WH_DNA-bd_sf"/>
</dbReference>
<dbReference type="RefSeq" id="WP_205498534.1">
    <property type="nucleotide sequence ID" value="NZ_CP148066.1"/>
</dbReference>
<evidence type="ECO:0000256" key="5">
    <source>
        <dbReference type="HAMAP-Rule" id="MF_01804"/>
    </source>
</evidence>
<sequence>MENNKILEALIYVQGDQGLSVSQLKEVLKLNSDQEAKKMLQDFEKWFNSLGRGIKVYEFNDIFKFLTVSEAKDAISELVSVSKRQGLSQAAIEVAGIIAYKQPITRSMINNIRGVISDHIVITLLTKGIIEEVGVAPTPGQPILYGITDKFYDYFKIKSLSELPEFPEFDSYDEVEEVKDQQVYDLFNSQRQEDEIESEFDFND</sequence>
<reference evidence="6" key="1">
    <citation type="submission" date="2024-03" db="EMBL/GenBank/DDBJ databases">
        <title>Complete genome sequence of Mycoplasma gypis type strain B1/T1.</title>
        <authorList>
            <person name="Spergser J."/>
        </authorList>
    </citation>
    <scope>NUCLEOTIDE SEQUENCE [LARGE SCALE GENOMIC DNA]</scope>
    <source>
        <strain evidence="6">B1/T1</strain>
    </source>
</reference>
<comment type="subunit">
    <text evidence="5">Homodimer. Homodimerization may be required to stabilize the binding of ScpA to the Smc head domains. Component of a cohesin-like complex composed of ScpA, ScpB and the Smc homodimer, in which ScpA and ScpB bind to the head domain of Smc. The presence of the three proteins is required for the association of the complex with DNA.</text>
</comment>
<proteinExistence type="inferred from homology"/>
<comment type="similarity">
    <text evidence="5">Belongs to the ScpB family.</text>
</comment>
<dbReference type="PIRSF" id="PIRSF019345">
    <property type="entry name" value="ScpB"/>
    <property type="match status" value="1"/>
</dbReference>
<evidence type="ECO:0000313" key="6">
    <source>
        <dbReference type="EMBL" id="WXL28710.1"/>
    </source>
</evidence>
<dbReference type="PANTHER" id="PTHR34298">
    <property type="entry name" value="SEGREGATION AND CONDENSATION PROTEIN B"/>
    <property type="match status" value="1"/>
</dbReference>
<dbReference type="InterPro" id="IPR036388">
    <property type="entry name" value="WH-like_DNA-bd_sf"/>
</dbReference>
<dbReference type="EMBL" id="CP148066">
    <property type="protein sequence ID" value="WXL28710.1"/>
    <property type="molecule type" value="Genomic_DNA"/>
</dbReference>
<dbReference type="SUPFAM" id="SSF46785">
    <property type="entry name" value="Winged helix' DNA-binding domain"/>
    <property type="match status" value="2"/>
</dbReference>
<keyword evidence="2 5" id="KW-0132">Cell division</keyword>
<gene>
    <name evidence="5 6" type="primary">scpB</name>
    <name evidence="6" type="ORF">WG616_01660</name>
</gene>